<feature type="region of interest" description="Disordered" evidence="1">
    <location>
        <begin position="1"/>
        <end position="30"/>
    </location>
</feature>
<name>A0A1E4RIX5_9ASCO</name>
<feature type="compositionally biased region" description="Low complexity" evidence="1">
    <location>
        <begin position="452"/>
        <end position="472"/>
    </location>
</feature>
<organism evidence="2 3">
    <name type="scientific">Hyphopichia burtonii NRRL Y-1933</name>
    <dbReference type="NCBI Taxonomy" id="984485"/>
    <lineage>
        <taxon>Eukaryota</taxon>
        <taxon>Fungi</taxon>
        <taxon>Dikarya</taxon>
        <taxon>Ascomycota</taxon>
        <taxon>Saccharomycotina</taxon>
        <taxon>Pichiomycetes</taxon>
        <taxon>Debaryomycetaceae</taxon>
        <taxon>Hyphopichia</taxon>
    </lineage>
</organism>
<evidence type="ECO:0000256" key="1">
    <source>
        <dbReference type="SAM" id="MobiDB-lite"/>
    </source>
</evidence>
<dbReference type="EMBL" id="KV454541">
    <property type="protein sequence ID" value="ODV67224.1"/>
    <property type="molecule type" value="Genomic_DNA"/>
</dbReference>
<accession>A0A1E4RIX5</accession>
<feature type="compositionally biased region" description="Polar residues" evidence="1">
    <location>
        <begin position="432"/>
        <end position="444"/>
    </location>
</feature>
<reference evidence="3" key="1">
    <citation type="submission" date="2016-05" db="EMBL/GenBank/DDBJ databases">
        <title>Comparative genomics of biotechnologically important yeasts.</title>
        <authorList>
            <consortium name="DOE Joint Genome Institute"/>
            <person name="Riley R."/>
            <person name="Haridas S."/>
            <person name="Wolfe K.H."/>
            <person name="Lopes M.R."/>
            <person name="Hittinger C.T."/>
            <person name="Goker M."/>
            <person name="Salamov A."/>
            <person name="Wisecaver J."/>
            <person name="Long T.M."/>
            <person name="Aerts A.L."/>
            <person name="Barry K."/>
            <person name="Choi C."/>
            <person name="Clum A."/>
            <person name="Coughlan A.Y."/>
            <person name="Deshpande S."/>
            <person name="Douglass A.P."/>
            <person name="Hanson S.J."/>
            <person name="Klenk H.-P."/>
            <person name="Labutti K."/>
            <person name="Lapidus A."/>
            <person name="Lindquist E."/>
            <person name="Lipzen A."/>
            <person name="Meier-Kolthoff J.P."/>
            <person name="Ohm R.A."/>
            <person name="Otillar R.P."/>
            <person name="Pangilinan J."/>
            <person name="Peng Y."/>
            <person name="Rokas A."/>
            <person name="Rosa C.A."/>
            <person name="Scheuner C."/>
            <person name="Sibirny A.A."/>
            <person name="Slot J.C."/>
            <person name="Stielow J.B."/>
            <person name="Sun H."/>
            <person name="Kurtzman C.P."/>
            <person name="Blackwell M."/>
            <person name="Grigoriev I.V."/>
            <person name="Jeffries T.W."/>
        </authorList>
    </citation>
    <scope>NUCLEOTIDE SEQUENCE [LARGE SCALE GENOMIC DNA]</scope>
    <source>
        <strain evidence="3">NRRL Y-1933</strain>
    </source>
</reference>
<keyword evidence="3" id="KW-1185">Reference proteome</keyword>
<dbReference type="GeneID" id="30995919"/>
<feature type="region of interest" description="Disordered" evidence="1">
    <location>
        <begin position="119"/>
        <end position="140"/>
    </location>
</feature>
<feature type="compositionally biased region" description="Basic residues" evidence="1">
    <location>
        <begin position="1"/>
        <end position="12"/>
    </location>
</feature>
<dbReference type="Proteomes" id="UP000095085">
    <property type="component" value="Unassembled WGS sequence"/>
</dbReference>
<gene>
    <name evidence="2" type="ORF">HYPBUDRAFT_153102</name>
</gene>
<dbReference type="AlphaFoldDB" id="A0A1E4RIX5"/>
<protein>
    <submittedName>
        <fullName evidence="2">Uncharacterized protein</fullName>
    </submittedName>
</protein>
<evidence type="ECO:0000313" key="2">
    <source>
        <dbReference type="EMBL" id="ODV67224.1"/>
    </source>
</evidence>
<proteinExistence type="predicted"/>
<dbReference type="RefSeq" id="XP_020076291.1">
    <property type="nucleotide sequence ID" value="XM_020221370.1"/>
</dbReference>
<feature type="region of interest" description="Disordered" evidence="1">
    <location>
        <begin position="430"/>
        <end position="480"/>
    </location>
</feature>
<dbReference type="OrthoDB" id="4024171at2759"/>
<evidence type="ECO:0000313" key="3">
    <source>
        <dbReference type="Proteomes" id="UP000095085"/>
    </source>
</evidence>
<sequence length="620" mass="70740">MKKLLRKSKSRSHSSDDCNTGGRPQLNSRRLSLPNDFSFELIHSAHGNRDNTTRTSLIATDEGLSPNTSAQDNESIALSDAETLLVDKRQRLILQDTFEENFTHYLPFLMRRYRMEEESTSGNNGTMEPNHISEEFDDDDESTIYNDSIGGNFETRYNRLNSELPLGISLPSPLRTKVFNKPASSFTLKREIIVVNEFIKNNYLIFMNQESFKKFKELKSRKKSRNNSVIVYDEENNIKRLSNIENDSLLLNTHDSIGDNIIDNRSHIIPLEYKVKGEALPVFKIQTPYMSSFRKHVPYMIFKRFREVPLKPVLQENQDHDDEYESYSFCTVHLKHFQLVKRYIFNFTPLHGEEFKIILFQHNTKPFCDFEYKNTRFRIVGTSLAAGFIFSYNPNMKLFIIDQNSPSLVDKMINKSPGLEISSLLRRRSSNDDVNGSRKNSTIEVSAKSGHNNLSTNSSSPPPATNASNDPSGDLSDFSTFTNPYPDPSCPLLEDCGTFCYGIDSISSRSYIPNDSPPFASFKDAQSYTNQSFLPKKYAENGKIEIYQDINTFTESNHNESSTFSIDLDTLVLNVIILTLMENNLRNANKNGTSGFATRLSHLPNIPTSYNQFTMSASVL</sequence>